<reference evidence="2 3" key="1">
    <citation type="submission" date="2019-06" db="EMBL/GenBank/DDBJ databases">
        <title>Draft genome of Aliikangiella marina GYP-15.</title>
        <authorList>
            <person name="Wang G."/>
        </authorList>
    </citation>
    <scope>NUCLEOTIDE SEQUENCE [LARGE SCALE GENOMIC DNA]</scope>
    <source>
        <strain evidence="2 3">GYP-15</strain>
    </source>
</reference>
<dbReference type="NCBIfam" id="NF033632">
    <property type="entry name" value="SLATT_4"/>
    <property type="match status" value="1"/>
</dbReference>
<feature type="transmembrane region" description="Helical" evidence="1">
    <location>
        <begin position="43"/>
        <end position="64"/>
    </location>
</feature>
<organism evidence="2 3">
    <name type="scientific">Aliikangiella marina</name>
    <dbReference type="NCBI Taxonomy" id="1712262"/>
    <lineage>
        <taxon>Bacteria</taxon>
        <taxon>Pseudomonadati</taxon>
        <taxon>Pseudomonadota</taxon>
        <taxon>Gammaproteobacteria</taxon>
        <taxon>Oceanospirillales</taxon>
        <taxon>Pleioneaceae</taxon>
        <taxon>Aliikangiella</taxon>
    </lineage>
</organism>
<keyword evidence="3" id="KW-1185">Reference proteome</keyword>
<protein>
    <submittedName>
        <fullName evidence="2">SLATT domain-containing protein</fullName>
    </submittedName>
</protein>
<proteinExistence type="predicted"/>
<name>A0A545T974_9GAMM</name>
<evidence type="ECO:0000313" key="2">
    <source>
        <dbReference type="EMBL" id="TQV73771.1"/>
    </source>
</evidence>
<dbReference type="RefSeq" id="WP_142942479.1">
    <property type="nucleotide sequence ID" value="NZ_VIKR01000003.1"/>
</dbReference>
<dbReference type="OrthoDB" id="6401895at2"/>
<accession>A0A545T974</accession>
<dbReference type="Proteomes" id="UP000317839">
    <property type="component" value="Unassembled WGS sequence"/>
</dbReference>
<dbReference type="AlphaFoldDB" id="A0A545T974"/>
<comment type="caution">
    <text evidence="2">The sequence shown here is derived from an EMBL/GenBank/DDBJ whole genome shotgun (WGS) entry which is preliminary data.</text>
</comment>
<evidence type="ECO:0000313" key="3">
    <source>
        <dbReference type="Proteomes" id="UP000317839"/>
    </source>
</evidence>
<keyword evidence="1" id="KW-0472">Membrane</keyword>
<sequence length="174" mass="19607">MSENNNQNNVDAQLHEVINLWHKRASSVQDAHYAAGNYYEKKYLMLGMTVITLSAVVGSLEVIVPIEWIAPEFVPVMKSLSGLISLVVAILAGLQTFLKLSQRSERHKSAGARYGDPRRSLEEINILCAESTEEGKEELHRIKQQMDSLASESPELPEQILKKFRPDDYAKMHS</sequence>
<evidence type="ECO:0000256" key="1">
    <source>
        <dbReference type="SAM" id="Phobius"/>
    </source>
</evidence>
<dbReference type="EMBL" id="VIKR01000003">
    <property type="protein sequence ID" value="TQV73771.1"/>
    <property type="molecule type" value="Genomic_DNA"/>
</dbReference>
<keyword evidence="1" id="KW-0812">Transmembrane</keyword>
<keyword evidence="1" id="KW-1133">Transmembrane helix</keyword>
<feature type="transmembrane region" description="Helical" evidence="1">
    <location>
        <begin position="76"/>
        <end position="98"/>
    </location>
</feature>
<gene>
    <name evidence="2" type="ORF">FLL45_12950</name>
</gene>